<dbReference type="AlphaFoldDB" id="A5E122"/>
<gene>
    <name evidence="10" type="ORF">LELG_03309</name>
</gene>
<name>A5E122_LODEL</name>
<dbReference type="STRING" id="379508.A5E122"/>
<keyword evidence="6 8" id="KW-0408">Iron</keyword>
<dbReference type="InterPro" id="IPR001128">
    <property type="entry name" value="Cyt_P450"/>
</dbReference>
<dbReference type="Proteomes" id="UP000001996">
    <property type="component" value="Unassembled WGS sequence"/>
</dbReference>
<keyword evidence="4 8" id="KW-0479">Metal-binding</keyword>
<dbReference type="eggNOG" id="KOG0157">
    <property type="taxonomic scope" value="Eukaryota"/>
</dbReference>
<keyword evidence="9" id="KW-1133">Transmembrane helix</keyword>
<dbReference type="VEuPathDB" id="FungiDB:LELG_03309"/>
<keyword evidence="7 8" id="KW-0503">Monooxygenase</keyword>
<dbReference type="OMA" id="CAVFKRN"/>
<evidence type="ECO:0000313" key="11">
    <source>
        <dbReference type="Proteomes" id="UP000001996"/>
    </source>
</evidence>
<dbReference type="GO" id="GO:0005506">
    <property type="term" value="F:iron ion binding"/>
    <property type="evidence" value="ECO:0007669"/>
    <property type="project" value="InterPro"/>
</dbReference>
<evidence type="ECO:0000256" key="7">
    <source>
        <dbReference type="ARBA" id="ARBA00023033"/>
    </source>
</evidence>
<dbReference type="GeneID" id="5232301"/>
<evidence type="ECO:0000256" key="4">
    <source>
        <dbReference type="ARBA" id="ARBA00022723"/>
    </source>
</evidence>
<dbReference type="SUPFAM" id="SSF48264">
    <property type="entry name" value="Cytochrome P450"/>
    <property type="match status" value="1"/>
</dbReference>
<evidence type="ECO:0000256" key="6">
    <source>
        <dbReference type="ARBA" id="ARBA00023004"/>
    </source>
</evidence>
<dbReference type="InterPro" id="IPR017972">
    <property type="entry name" value="Cyt_P450_CS"/>
</dbReference>
<keyword evidence="9" id="KW-0472">Membrane</keyword>
<evidence type="ECO:0000256" key="9">
    <source>
        <dbReference type="SAM" id="Phobius"/>
    </source>
</evidence>
<dbReference type="InterPro" id="IPR047146">
    <property type="entry name" value="Cyt_P450_E_CYP52_fungi"/>
</dbReference>
<dbReference type="InterPro" id="IPR002974">
    <property type="entry name" value="Cyt_P450_E_CYP52_ascomycetes"/>
</dbReference>
<feature type="transmembrane region" description="Helical" evidence="9">
    <location>
        <begin position="12"/>
        <end position="32"/>
    </location>
</feature>
<proteinExistence type="inferred from homology"/>
<evidence type="ECO:0000256" key="8">
    <source>
        <dbReference type="RuleBase" id="RU000461"/>
    </source>
</evidence>
<dbReference type="Pfam" id="PF00067">
    <property type="entry name" value="p450"/>
    <property type="match status" value="1"/>
</dbReference>
<dbReference type="PANTHER" id="PTHR24287:SF1">
    <property type="entry name" value="P450, PUTATIVE (EUROFUNG)-RELATED"/>
    <property type="match status" value="1"/>
</dbReference>
<dbReference type="KEGG" id="lel:PVL30_002807"/>
<evidence type="ECO:0000256" key="3">
    <source>
        <dbReference type="ARBA" id="ARBA00022617"/>
    </source>
</evidence>
<dbReference type="OrthoDB" id="1470350at2759"/>
<comment type="similarity">
    <text evidence="2 8">Belongs to the cytochrome P450 family.</text>
</comment>
<dbReference type="PANTHER" id="PTHR24287">
    <property type="entry name" value="P450, PUTATIVE (EUROFUNG)-RELATED"/>
    <property type="match status" value="1"/>
</dbReference>
<dbReference type="HOGENOM" id="CLU_001570_27_0_1"/>
<organism evidence="10 11">
    <name type="scientific">Lodderomyces elongisporus (strain ATCC 11503 / CBS 2605 / JCM 1781 / NBRC 1676 / NRRL YB-4239)</name>
    <name type="common">Yeast</name>
    <name type="synonym">Saccharomyces elongisporus</name>
    <dbReference type="NCBI Taxonomy" id="379508"/>
    <lineage>
        <taxon>Eukaryota</taxon>
        <taxon>Fungi</taxon>
        <taxon>Dikarya</taxon>
        <taxon>Ascomycota</taxon>
        <taxon>Saccharomycotina</taxon>
        <taxon>Pichiomycetes</taxon>
        <taxon>Debaryomycetaceae</taxon>
        <taxon>Candida/Lodderomyces clade</taxon>
        <taxon>Lodderomyces</taxon>
    </lineage>
</organism>
<reference evidence="10 11" key="1">
    <citation type="journal article" date="2009" name="Nature">
        <title>Evolution of pathogenicity and sexual reproduction in eight Candida genomes.</title>
        <authorList>
            <person name="Butler G."/>
            <person name="Rasmussen M.D."/>
            <person name="Lin M.F."/>
            <person name="Santos M.A."/>
            <person name="Sakthikumar S."/>
            <person name="Munro C.A."/>
            <person name="Rheinbay E."/>
            <person name="Grabherr M."/>
            <person name="Forche A."/>
            <person name="Reedy J.L."/>
            <person name="Agrafioti I."/>
            <person name="Arnaud M.B."/>
            <person name="Bates S."/>
            <person name="Brown A.J."/>
            <person name="Brunke S."/>
            <person name="Costanzo M.C."/>
            <person name="Fitzpatrick D.A."/>
            <person name="de Groot P.W."/>
            <person name="Harris D."/>
            <person name="Hoyer L.L."/>
            <person name="Hube B."/>
            <person name="Klis F.M."/>
            <person name="Kodira C."/>
            <person name="Lennard N."/>
            <person name="Logue M.E."/>
            <person name="Martin R."/>
            <person name="Neiman A.M."/>
            <person name="Nikolaou E."/>
            <person name="Quail M.A."/>
            <person name="Quinn J."/>
            <person name="Santos M.C."/>
            <person name="Schmitzberger F.F."/>
            <person name="Sherlock G."/>
            <person name="Shah P."/>
            <person name="Silverstein K.A."/>
            <person name="Skrzypek M.S."/>
            <person name="Soll D."/>
            <person name="Staggs R."/>
            <person name="Stansfield I."/>
            <person name="Stumpf M.P."/>
            <person name="Sudbery P.E."/>
            <person name="Srikantha T."/>
            <person name="Zeng Q."/>
            <person name="Berman J."/>
            <person name="Berriman M."/>
            <person name="Heitman J."/>
            <person name="Gow N.A."/>
            <person name="Lorenz M.C."/>
            <person name="Birren B.W."/>
            <person name="Kellis M."/>
            <person name="Cuomo C.A."/>
        </authorList>
    </citation>
    <scope>NUCLEOTIDE SEQUENCE [LARGE SCALE GENOMIC DNA]</scope>
    <source>
        <strain evidence="11">ATCC 11503 / BCRC 21390 / CBS 2605 / JCM 1781 / NBRC 1676 / NRRL YB-4239</strain>
    </source>
</reference>
<evidence type="ECO:0000256" key="1">
    <source>
        <dbReference type="ARBA" id="ARBA00001971"/>
    </source>
</evidence>
<keyword evidence="11" id="KW-1185">Reference proteome</keyword>
<dbReference type="CDD" id="cd11063">
    <property type="entry name" value="CYP52"/>
    <property type="match status" value="1"/>
</dbReference>
<dbReference type="PRINTS" id="PR00385">
    <property type="entry name" value="P450"/>
</dbReference>
<dbReference type="Gene3D" id="1.10.630.10">
    <property type="entry name" value="Cytochrome P450"/>
    <property type="match status" value="1"/>
</dbReference>
<accession>A5E122</accession>
<keyword evidence="5 8" id="KW-0560">Oxidoreductase</keyword>
<evidence type="ECO:0000313" key="10">
    <source>
        <dbReference type="EMBL" id="EDK45130.1"/>
    </source>
</evidence>
<keyword evidence="3 8" id="KW-0349">Heme</keyword>
<dbReference type="EMBL" id="CH981527">
    <property type="protein sequence ID" value="EDK45130.1"/>
    <property type="molecule type" value="Genomic_DNA"/>
</dbReference>
<dbReference type="InParanoid" id="A5E122"/>
<sequence>MLLDEFITYLNHWYVIIPLAFTTYHVFHYIYLNQLAKKFGAKPITNVLSDGWFGFKNGTQAIALKNKGQAVEWAQEKYYETKHPEIPTFKERIFGLYLVFTKDPENIKAMLATQFSDFSLGHRLAYFDPLLGKGIFTLDHEGWKDSRAMLRPQFAREQIAHVKSLEPHIQYLFKHIDKNQNIQSKNKIENADYETSISASYFDIQELFFRFTVDSATEFLFGGSVSSLQDETIGCDTRDIDFAGRRQFADCFNKAQNYLATRNLLQKLYWLVNPKEFRECNKVVHEFTNYYVNKVLSYSPEELEKISDGYVFLYELAKQTRDPNVLRDQSLNILLAGRDTTAGLLSFVIFEMAKNPQMWTKLRNEILERFGTTNLEDITFENLKKCEYLKAVLNETLRLYPSVPRNARVATRNTTLPRGGGPDGLSPIFIAKGSTVGYNISACQRDETHYGKDVDEFRPERWFEESTRKLGWAYLPFNGGPRICLGQQFALTEASYVITRIAQTYSKLELKPGYGYPPKRMTHLTMCLFDGCWVKMERAQV</sequence>
<keyword evidence="9" id="KW-0812">Transmembrane</keyword>
<comment type="cofactor">
    <cofactor evidence="1">
        <name>heme</name>
        <dbReference type="ChEBI" id="CHEBI:30413"/>
    </cofactor>
</comment>
<dbReference type="GO" id="GO:0020037">
    <property type="term" value="F:heme binding"/>
    <property type="evidence" value="ECO:0007669"/>
    <property type="project" value="InterPro"/>
</dbReference>
<evidence type="ECO:0000256" key="5">
    <source>
        <dbReference type="ARBA" id="ARBA00023002"/>
    </source>
</evidence>
<dbReference type="PRINTS" id="PR01239">
    <property type="entry name" value="EP450IICYP52"/>
</dbReference>
<dbReference type="InterPro" id="IPR036396">
    <property type="entry name" value="Cyt_P450_sf"/>
</dbReference>
<dbReference type="GO" id="GO:0016712">
    <property type="term" value="F:oxidoreductase activity, acting on paired donors, with incorporation or reduction of molecular oxygen, reduced flavin or flavoprotein as one donor, and incorporation of one atom of oxygen"/>
    <property type="evidence" value="ECO:0007669"/>
    <property type="project" value="InterPro"/>
</dbReference>
<protein>
    <submittedName>
        <fullName evidence="10">Cytochrome P450 52A11</fullName>
    </submittedName>
</protein>
<evidence type="ECO:0000256" key="2">
    <source>
        <dbReference type="ARBA" id="ARBA00010617"/>
    </source>
</evidence>
<dbReference type="PROSITE" id="PS00086">
    <property type="entry name" value="CYTOCHROME_P450"/>
    <property type="match status" value="1"/>
</dbReference>